<comment type="catalytic activity">
    <reaction evidence="7">
        <text>a peptidoglycan chain = a peptidoglycan chain with N-acetyl-1,6-anhydromuramyl-[peptide] at the reducing end + a peptidoglycan chain with N-acetylglucosamine at the non-reducing end.</text>
        <dbReference type="EC" id="4.2.2.29"/>
    </reaction>
</comment>
<evidence type="ECO:0000256" key="2">
    <source>
        <dbReference type="ARBA" id="ARBA00022692"/>
    </source>
</evidence>
<evidence type="ECO:0000256" key="8">
    <source>
        <dbReference type="SAM" id="MobiDB-lite"/>
    </source>
</evidence>
<comment type="similarity">
    <text evidence="7">Belongs to the transglycosylase MltG family.</text>
</comment>
<sequence length="552" mass="60371">MTEYGRGPGSEPWHPEDPAYGHQGWEGQQAYYQQTRYGNEQDPYQQQGHGDQQYQGGQEHYAQRDPHQAVPPQQGHPDQAYSGRPYDTGTWDTGQQAAMPYGAHAPADPYSAQGPDLYGTPEAYPPPQPPGRRRDEPEREEPQEESHPFFSDGAIDDGDDDGDDGHGEEPGGSRRGGGGRGRRGGKQKKKKSRNGLACLVVALVLAGGASGVVYVGYQFWQGRFGEAPDFTGDGTNETVQVEIPKGAGGYEIAALLVENGVVKSQGAFVSAQEKNPRGKSIQDGVYTLKKGMSAASAVEAMLNPENRNALTIPEGKRSAYIYAQIDKELELKPGTTESVAKAEAKNLGLPAWATGHPDLKDPLEGFLFPASYPVAKGAKPEDLLKKMVARANAEYGKLDIETKAKSLGLKSPWELLTVASLVQVEGKYKHDFDKVSRVVYNRLKPNNIETVGRLEFDSTINYIKEESTLDVGAVADLRKIDDPYNTYDIKGLTPGPISNPGLDAIKSALNPTPGPWYYFVSINEDKTVFSVTNEEHNRNVEQYEKEREKSGQ</sequence>
<keyword evidence="10" id="KW-1185">Reference proteome</keyword>
<keyword evidence="5 7" id="KW-0456">Lyase</keyword>
<dbReference type="Pfam" id="PF02618">
    <property type="entry name" value="YceG"/>
    <property type="match status" value="1"/>
</dbReference>
<evidence type="ECO:0000256" key="5">
    <source>
        <dbReference type="ARBA" id="ARBA00023239"/>
    </source>
</evidence>
<keyword evidence="4 7" id="KW-0472">Membrane</keyword>
<feature type="compositionally biased region" description="Basic residues" evidence="8">
    <location>
        <begin position="180"/>
        <end position="190"/>
    </location>
</feature>
<keyword evidence="2 7" id="KW-0812">Transmembrane</keyword>
<evidence type="ECO:0000313" key="9">
    <source>
        <dbReference type="EMBL" id="GAA2519840.1"/>
    </source>
</evidence>
<evidence type="ECO:0000313" key="10">
    <source>
        <dbReference type="Proteomes" id="UP001499942"/>
    </source>
</evidence>
<comment type="subcellular location">
    <subcellularLocation>
        <location evidence="7">Cell membrane</location>
        <topology evidence="7">Single-pass membrane protein</topology>
    </subcellularLocation>
</comment>
<protein>
    <recommendedName>
        <fullName evidence="7">Endolytic murein transglycosylase</fullName>
        <ecNumber evidence="7">4.2.2.29</ecNumber>
    </recommendedName>
    <alternativeName>
        <fullName evidence="7">Peptidoglycan lytic transglycosylase</fullName>
    </alternativeName>
    <alternativeName>
        <fullName evidence="7">Peptidoglycan polymerization terminase</fullName>
    </alternativeName>
</protein>
<dbReference type="EMBL" id="BAAASR010000053">
    <property type="protein sequence ID" value="GAA2519840.1"/>
    <property type="molecule type" value="Genomic_DNA"/>
</dbReference>
<keyword evidence="6 7" id="KW-0961">Cell wall biogenesis/degradation</keyword>
<dbReference type="Gene3D" id="3.30.160.60">
    <property type="entry name" value="Classic Zinc Finger"/>
    <property type="match status" value="1"/>
</dbReference>
<evidence type="ECO:0000256" key="3">
    <source>
        <dbReference type="ARBA" id="ARBA00022989"/>
    </source>
</evidence>
<dbReference type="InterPro" id="IPR003770">
    <property type="entry name" value="MLTG-like"/>
</dbReference>
<dbReference type="NCBIfam" id="TIGR00247">
    <property type="entry name" value="endolytic transglycosylase MltG"/>
    <property type="match status" value="1"/>
</dbReference>
<feature type="compositionally biased region" description="Acidic residues" evidence="8">
    <location>
        <begin position="154"/>
        <end position="163"/>
    </location>
</feature>
<feature type="compositionally biased region" description="Low complexity" evidence="8">
    <location>
        <begin position="41"/>
        <end position="58"/>
    </location>
</feature>
<proteinExistence type="inferred from homology"/>
<evidence type="ECO:0000256" key="1">
    <source>
        <dbReference type="ARBA" id="ARBA00022475"/>
    </source>
</evidence>
<dbReference type="Proteomes" id="UP001499942">
    <property type="component" value="Unassembled WGS sequence"/>
</dbReference>
<feature type="region of interest" description="Disordered" evidence="8">
    <location>
        <begin position="1"/>
        <end position="190"/>
    </location>
</feature>
<dbReference type="PANTHER" id="PTHR30518:SF2">
    <property type="entry name" value="ENDOLYTIC MUREIN TRANSGLYCOSYLASE"/>
    <property type="match status" value="1"/>
</dbReference>
<reference evidence="9 10" key="1">
    <citation type="journal article" date="2019" name="Int. J. Syst. Evol. Microbiol.">
        <title>The Global Catalogue of Microorganisms (GCM) 10K type strain sequencing project: providing services to taxonomists for standard genome sequencing and annotation.</title>
        <authorList>
            <consortium name="The Broad Institute Genomics Platform"/>
            <consortium name="The Broad Institute Genome Sequencing Center for Infectious Disease"/>
            <person name="Wu L."/>
            <person name="Ma J."/>
        </authorList>
    </citation>
    <scope>NUCLEOTIDE SEQUENCE [LARGE SCALE GENOMIC DNA]</scope>
    <source>
        <strain evidence="9 10">JCM 5062</strain>
    </source>
</reference>
<dbReference type="HAMAP" id="MF_02065">
    <property type="entry name" value="MltG"/>
    <property type="match status" value="1"/>
</dbReference>
<dbReference type="RefSeq" id="WP_344367241.1">
    <property type="nucleotide sequence ID" value="NZ_BAAASR010000053.1"/>
</dbReference>
<comment type="caution">
    <text evidence="9">The sequence shown here is derived from an EMBL/GenBank/DDBJ whole genome shotgun (WGS) entry which is preliminary data.</text>
</comment>
<gene>
    <name evidence="9" type="primary">mltG_2</name>
    <name evidence="7" type="synonym">mltG</name>
    <name evidence="9" type="ORF">GCM10010393_61360</name>
</gene>
<feature type="site" description="Important for catalytic activity" evidence="7">
    <location>
        <position position="425"/>
    </location>
</feature>
<accession>A0ABN3NEP0</accession>
<evidence type="ECO:0000256" key="4">
    <source>
        <dbReference type="ARBA" id="ARBA00023136"/>
    </source>
</evidence>
<feature type="transmembrane region" description="Helical" evidence="7">
    <location>
        <begin position="196"/>
        <end position="220"/>
    </location>
</feature>
<organism evidence="9 10">
    <name type="scientific">Streptomyces gobitricini</name>
    <dbReference type="NCBI Taxonomy" id="68211"/>
    <lineage>
        <taxon>Bacteria</taxon>
        <taxon>Bacillati</taxon>
        <taxon>Actinomycetota</taxon>
        <taxon>Actinomycetes</taxon>
        <taxon>Kitasatosporales</taxon>
        <taxon>Streptomycetaceae</taxon>
        <taxon>Streptomyces</taxon>
    </lineage>
</organism>
<dbReference type="PANTHER" id="PTHR30518">
    <property type="entry name" value="ENDOLYTIC MUREIN TRANSGLYCOSYLASE"/>
    <property type="match status" value="1"/>
</dbReference>
<dbReference type="CDD" id="cd08010">
    <property type="entry name" value="MltG_like"/>
    <property type="match status" value="1"/>
</dbReference>
<dbReference type="EC" id="4.2.2.29" evidence="7"/>
<keyword evidence="1 7" id="KW-1003">Cell membrane</keyword>
<comment type="function">
    <text evidence="7">Functions as a peptidoglycan terminase that cleaves nascent peptidoglycan strands endolytically to terminate their elongation.</text>
</comment>
<name>A0ABN3NEP0_9ACTN</name>
<keyword evidence="3 7" id="KW-1133">Transmembrane helix</keyword>
<dbReference type="Gene3D" id="3.30.1490.480">
    <property type="entry name" value="Endolytic murein transglycosylase"/>
    <property type="match status" value="1"/>
</dbReference>
<evidence type="ECO:0000256" key="7">
    <source>
        <dbReference type="HAMAP-Rule" id="MF_02065"/>
    </source>
</evidence>
<evidence type="ECO:0000256" key="6">
    <source>
        <dbReference type="ARBA" id="ARBA00023316"/>
    </source>
</evidence>